<proteinExistence type="inferred from homology"/>
<evidence type="ECO:0008006" key="4">
    <source>
        <dbReference type="Google" id="ProtNLM"/>
    </source>
</evidence>
<dbReference type="InterPro" id="IPR001858">
    <property type="entry name" value="Phosphatidylethanolamine-bd_CS"/>
</dbReference>
<dbReference type="InterPro" id="IPR035810">
    <property type="entry name" value="PEBP_euk"/>
</dbReference>
<dbReference type="OMA" id="LIYEQKC"/>
<protein>
    <recommendedName>
        <fullName evidence="4">Phosphatidylethanolamine-binding protein</fullName>
    </recommendedName>
</protein>
<dbReference type="PANTHER" id="PTHR11362">
    <property type="entry name" value="PHOSPHATIDYLETHANOLAMINE-BINDING PROTEIN"/>
    <property type="match status" value="1"/>
</dbReference>
<dbReference type="CDD" id="cd00866">
    <property type="entry name" value="PEBP_euk"/>
    <property type="match status" value="1"/>
</dbReference>
<keyword evidence="3" id="KW-1185">Reference proteome</keyword>
<dbReference type="InterPro" id="IPR036610">
    <property type="entry name" value="PEBP-like_sf"/>
</dbReference>
<comment type="caution">
    <text evidence="2">The sequence shown here is derived from an EMBL/GenBank/DDBJ whole genome shotgun (WGS) entry which is preliminary data.</text>
</comment>
<dbReference type="Gene3D" id="3.90.280.10">
    <property type="entry name" value="PEBP-like"/>
    <property type="match status" value="2"/>
</dbReference>
<dbReference type="Proteomes" id="UP000023152">
    <property type="component" value="Unassembled WGS sequence"/>
</dbReference>
<name>X6P6K2_RETFI</name>
<dbReference type="EMBL" id="ASPP01003556">
    <property type="protein sequence ID" value="ETO33247.1"/>
    <property type="molecule type" value="Genomic_DNA"/>
</dbReference>
<evidence type="ECO:0000313" key="3">
    <source>
        <dbReference type="Proteomes" id="UP000023152"/>
    </source>
</evidence>
<evidence type="ECO:0000256" key="1">
    <source>
        <dbReference type="ARBA" id="ARBA00007091"/>
    </source>
</evidence>
<dbReference type="OrthoDB" id="2506647at2759"/>
<dbReference type="PROSITE" id="PS01220">
    <property type="entry name" value="PBP"/>
    <property type="match status" value="1"/>
</dbReference>
<dbReference type="Pfam" id="PF01161">
    <property type="entry name" value="PBP"/>
    <property type="match status" value="1"/>
</dbReference>
<gene>
    <name evidence="2" type="ORF">RFI_03860</name>
</gene>
<accession>X6P6K2</accession>
<dbReference type="AlphaFoldDB" id="X6P6K2"/>
<dbReference type="InterPro" id="IPR008914">
    <property type="entry name" value="PEBP"/>
</dbReference>
<comment type="similarity">
    <text evidence="1">Belongs to the phosphatidylethanolamine-binding protein family.</text>
</comment>
<evidence type="ECO:0000313" key="2">
    <source>
        <dbReference type="EMBL" id="ETO33247.1"/>
    </source>
</evidence>
<sequence>MAADPQSSTTIFSKNEIVPDVVKKAPASLCEVSYGDHKLTPGEKLSAKLVNTHLPKVTWAADAKKYYTLILTDPDAPSRKEPKYREWLHWIVTNIPGSDVSKGETLVWEQEGKNDKWTFGPLGYSSEKRGGFKAQQFASSNKLTQLVAGNFYQAENDDDGEGIVKQVYANLHAGKDKLLKS</sequence>
<reference evidence="2 3" key="1">
    <citation type="journal article" date="2013" name="Curr. Biol.">
        <title>The Genome of the Foraminiferan Reticulomyxa filosa.</title>
        <authorList>
            <person name="Glockner G."/>
            <person name="Hulsmann N."/>
            <person name="Schleicher M."/>
            <person name="Noegel A.A."/>
            <person name="Eichinger L."/>
            <person name="Gallinger C."/>
            <person name="Pawlowski J."/>
            <person name="Sierra R."/>
            <person name="Euteneuer U."/>
            <person name="Pillet L."/>
            <person name="Moustafa A."/>
            <person name="Platzer M."/>
            <person name="Groth M."/>
            <person name="Szafranski K."/>
            <person name="Schliwa M."/>
        </authorList>
    </citation>
    <scope>NUCLEOTIDE SEQUENCE [LARGE SCALE GENOMIC DNA]</scope>
</reference>
<dbReference type="PANTHER" id="PTHR11362:SF82">
    <property type="entry name" value="PHOSPHATIDYLETHANOLAMINE-BINDING PROTEIN 4"/>
    <property type="match status" value="1"/>
</dbReference>
<organism evidence="2 3">
    <name type="scientific">Reticulomyxa filosa</name>
    <dbReference type="NCBI Taxonomy" id="46433"/>
    <lineage>
        <taxon>Eukaryota</taxon>
        <taxon>Sar</taxon>
        <taxon>Rhizaria</taxon>
        <taxon>Retaria</taxon>
        <taxon>Foraminifera</taxon>
        <taxon>Monothalamids</taxon>
        <taxon>Reticulomyxidae</taxon>
        <taxon>Reticulomyxa</taxon>
    </lineage>
</organism>
<dbReference type="SUPFAM" id="SSF49777">
    <property type="entry name" value="PEBP-like"/>
    <property type="match status" value="1"/>
</dbReference>